<dbReference type="EMBL" id="MN539813">
    <property type="protein sequence ID" value="QIR30275.1"/>
    <property type="molecule type" value="Genomic_RNA"/>
</dbReference>
<dbReference type="PANTHER" id="PTHR34456:SF13">
    <property type="entry name" value="REVERSE TRANSCRIPTASE DOMAIN-CONTAINING PROTEIN"/>
    <property type="match status" value="1"/>
</dbReference>
<keyword evidence="4" id="KW-1133">Transmembrane helix</keyword>
<dbReference type="Pfam" id="PF05919">
    <property type="entry name" value="Mitovir_RNA_pol"/>
    <property type="match status" value="1"/>
</dbReference>
<dbReference type="SUPFAM" id="SSF56672">
    <property type="entry name" value="DNA/RNA polymerases"/>
    <property type="match status" value="1"/>
</dbReference>
<keyword evidence="4" id="KW-0812">Transmembrane</keyword>
<evidence type="ECO:0000256" key="3">
    <source>
        <dbReference type="ARBA" id="ARBA00022695"/>
    </source>
</evidence>
<organism evidence="5">
    <name type="scientific">Plasmopara viticola lesion associated mitovirus 52</name>
    <dbReference type="NCBI Taxonomy" id="2719481"/>
    <lineage>
        <taxon>Viruses</taxon>
        <taxon>Riboviria</taxon>
        <taxon>Orthornavirae</taxon>
        <taxon>Lenarviricota</taxon>
        <taxon>Howeltoviricetes</taxon>
        <taxon>Cryppavirales</taxon>
        <taxon>Mitoviridae</taxon>
        <taxon>Mitovirus</taxon>
    </lineage>
</organism>
<evidence type="ECO:0000313" key="5">
    <source>
        <dbReference type="EMBL" id="QIR30275.1"/>
    </source>
</evidence>
<keyword evidence="2" id="KW-0808">Transferase</keyword>
<reference evidence="5" key="1">
    <citation type="journal article" date="2020" name="Virus Evol.">
        <title>Analysis of the virome associated to grapevine downy mildew lesions reveals new mycovirus lineages.</title>
        <authorList>
            <person name="Chiapello M."/>
            <person name="Rodriguez-Romero J."/>
            <person name="Ayllon M.A."/>
            <person name="Turina M."/>
        </authorList>
    </citation>
    <scope>NUCLEOTIDE SEQUENCE</scope>
    <source>
        <strain evidence="5">DMS2_DN4130</strain>
    </source>
</reference>
<keyword evidence="3" id="KW-0548">Nucleotidyltransferase</keyword>
<dbReference type="GO" id="GO:0003968">
    <property type="term" value="F:RNA-directed RNA polymerase activity"/>
    <property type="evidence" value="ECO:0007669"/>
    <property type="project" value="UniProtKB-KW"/>
</dbReference>
<proteinExistence type="predicted"/>
<accession>A0A6G9RTP5</accession>
<name>A0A6G9RTP5_9VIRU</name>
<dbReference type="InterPro" id="IPR008686">
    <property type="entry name" value="RNA_pol_mitovir"/>
</dbReference>
<evidence type="ECO:0000256" key="4">
    <source>
        <dbReference type="SAM" id="Phobius"/>
    </source>
</evidence>
<keyword evidence="1 5" id="KW-0696">RNA-directed RNA polymerase</keyword>
<evidence type="ECO:0000256" key="2">
    <source>
        <dbReference type="ARBA" id="ARBA00022679"/>
    </source>
</evidence>
<evidence type="ECO:0000256" key="1">
    <source>
        <dbReference type="ARBA" id="ARBA00022484"/>
    </source>
</evidence>
<sequence length="789" mass="91518">MKNWFNILRQSIKPSSKVWISKREIPNFTRMVIWATGIGDWKKEFETLERRILKLYTNNGPQFTFQYLKEVVRYTIKYLSGEFADGYLKSTSPVVSEVRYKKVDSTSLFWRRPLSIIVSSSHLYYNYTDGKIPKGSPPLVALSGGIPLLIPFKLREVLRKRALSENRALYIGILSLLCIYRVFPTKVKPDLGSIITPFSGISKILEVNKLRESLREVADKVNPRFFNLRLIGGESSGPTSSKAVWGSDSDAWAFIHNPKQFWSILYIFIHYRRWGFMLWFLLLSVVFSPYYLITLSLGRWPIQLGRLSVVYDQAGKARIVAITNWWIQLVLKPLHDKIFSILRTIPQDGTFDQKAPLFKLIKDYSGQKFYSFDLSSATDRLPIDVQVQVLQEFTNSYYARTWRNLLDFGWLYGSSIVKYEVGQPMGAYSSWAMLALTHHVLVRYSARLVGIHNFQGYALLGDDIVIANDKVASSYLDVMKTLGVKINLSKSVQSYDFAEFAKVWVGPKCDISPIGAGVLLQASRNRYYVTRLILDLLDRKILRVPGWSLLKTYIDTAPDFIRKGIYKVYWALFLTALVSQENPNKSSVFLNEFIGLDFSRFPDRNGKRWSVESVFELIEKRLEKDKRRLLESMKFLLLNAIRVTQTRGQFFYPGDLLLVFFKPGFWYYFLSGLRSLNEITDRHIWIASNRMALDKYRLSCQRQPFTLEYLLSLADIVNVKSINWLEQERIRDQNSLVSKLSNNYNLRETLYCDPVFTRSIVMPLRLDVEKSYSPLQSPASNWPSYVGVW</sequence>
<feature type="transmembrane region" description="Helical" evidence="4">
    <location>
        <begin position="276"/>
        <end position="297"/>
    </location>
</feature>
<keyword evidence="4" id="KW-0472">Membrane</keyword>
<protein>
    <submittedName>
        <fullName evidence="5">RNA-dependent RNA polymerase</fullName>
    </submittedName>
</protein>
<dbReference type="PANTHER" id="PTHR34456">
    <property type="entry name" value="MITOVIRUS RNA-DEPENDENT RNA POLYMERASE"/>
    <property type="match status" value="1"/>
</dbReference>
<dbReference type="InterPro" id="IPR043502">
    <property type="entry name" value="DNA/RNA_pol_sf"/>
</dbReference>